<comment type="caution">
    <text evidence="8">Lacks conserved residue(s) required for the propagation of feature annotation.</text>
</comment>
<feature type="domain" description="EGF-like" evidence="10">
    <location>
        <begin position="3699"/>
        <end position="3740"/>
    </location>
</feature>
<dbReference type="PROSITE" id="PS01187">
    <property type="entry name" value="EGF_CA"/>
    <property type="match status" value="11"/>
</dbReference>
<feature type="disulfide bond" evidence="8">
    <location>
        <begin position="5356"/>
        <end position="5366"/>
    </location>
</feature>
<dbReference type="InterPro" id="IPR003645">
    <property type="entry name" value="Fol_N"/>
</dbReference>
<evidence type="ECO:0000259" key="11">
    <source>
        <dbReference type="PROSITE" id="PS51034"/>
    </source>
</evidence>
<feature type="domain" description="EGF-like" evidence="10">
    <location>
        <begin position="4313"/>
        <end position="4350"/>
    </location>
</feature>
<keyword evidence="6 8" id="KW-1015">Disulfide bond</keyword>
<dbReference type="PROSITE" id="PS51034">
    <property type="entry name" value="ZP_2"/>
    <property type="match status" value="1"/>
</dbReference>
<feature type="domain" description="EGF-like" evidence="10">
    <location>
        <begin position="1079"/>
        <end position="1116"/>
    </location>
</feature>
<feature type="domain" description="EGF-like" evidence="10">
    <location>
        <begin position="4253"/>
        <end position="4292"/>
    </location>
</feature>
<keyword evidence="5" id="KW-0677">Repeat</keyword>
<keyword evidence="2" id="KW-0964">Secreted</keyword>
<dbReference type="EMBL" id="JARAKH010000024">
    <property type="protein sequence ID" value="KAK8391603.1"/>
    <property type="molecule type" value="Genomic_DNA"/>
</dbReference>
<feature type="domain" description="EGF-like" evidence="10">
    <location>
        <begin position="4961"/>
        <end position="5000"/>
    </location>
</feature>
<evidence type="ECO:0000256" key="1">
    <source>
        <dbReference type="ARBA" id="ARBA00004613"/>
    </source>
</evidence>
<dbReference type="GO" id="GO:0005576">
    <property type="term" value="C:extracellular region"/>
    <property type="evidence" value="ECO:0007669"/>
    <property type="project" value="UniProtKB-SubCell"/>
</dbReference>
<comment type="subcellular location">
    <subcellularLocation>
        <location evidence="1">Secreted</location>
    </subcellularLocation>
</comment>
<feature type="domain" description="EGF-like" evidence="10">
    <location>
        <begin position="313"/>
        <end position="349"/>
    </location>
</feature>
<feature type="domain" description="EGF-like" evidence="10">
    <location>
        <begin position="3616"/>
        <end position="3652"/>
    </location>
</feature>
<proteinExistence type="predicted"/>
<feature type="domain" description="EGF-like" evidence="10">
    <location>
        <begin position="873"/>
        <end position="909"/>
    </location>
</feature>
<dbReference type="SMART" id="SM00286">
    <property type="entry name" value="PTI"/>
    <property type="match status" value="26"/>
</dbReference>
<dbReference type="Gene3D" id="2.90.20.10">
    <property type="entry name" value="Plasmodium vivax P25 domain"/>
    <property type="match status" value="2"/>
</dbReference>
<organism evidence="12 13">
    <name type="scientific">Scylla paramamosain</name>
    <name type="common">Mud crab</name>
    <dbReference type="NCBI Taxonomy" id="85552"/>
    <lineage>
        <taxon>Eukaryota</taxon>
        <taxon>Metazoa</taxon>
        <taxon>Ecdysozoa</taxon>
        <taxon>Arthropoda</taxon>
        <taxon>Crustacea</taxon>
        <taxon>Multicrustacea</taxon>
        <taxon>Malacostraca</taxon>
        <taxon>Eumalacostraca</taxon>
        <taxon>Eucarida</taxon>
        <taxon>Decapoda</taxon>
        <taxon>Pleocyemata</taxon>
        <taxon>Brachyura</taxon>
        <taxon>Eubrachyura</taxon>
        <taxon>Portunoidea</taxon>
        <taxon>Portunidae</taxon>
        <taxon>Portuninae</taxon>
        <taxon>Scylla</taxon>
    </lineage>
</organism>
<feature type="disulfide bond" evidence="8">
    <location>
        <begin position="610"/>
        <end position="627"/>
    </location>
</feature>
<keyword evidence="4" id="KW-0732">Signal</keyword>
<feature type="disulfide bond" evidence="8">
    <location>
        <begin position="4541"/>
        <end position="4551"/>
    </location>
</feature>
<feature type="domain" description="EGF-like" evidence="10">
    <location>
        <begin position="1597"/>
        <end position="1637"/>
    </location>
</feature>
<feature type="domain" description="EGF-like" evidence="10">
    <location>
        <begin position="230"/>
        <end position="273"/>
    </location>
</feature>
<feature type="domain" description="EGF-like" evidence="10">
    <location>
        <begin position="4044"/>
        <end position="4081"/>
    </location>
</feature>
<evidence type="ECO:0000256" key="4">
    <source>
        <dbReference type="ARBA" id="ARBA00022729"/>
    </source>
</evidence>
<accession>A0AAW0TUY6</accession>
<evidence type="ECO:0000256" key="3">
    <source>
        <dbReference type="ARBA" id="ARBA00022536"/>
    </source>
</evidence>
<dbReference type="SMART" id="SM00274">
    <property type="entry name" value="FOLN"/>
    <property type="match status" value="25"/>
</dbReference>
<dbReference type="PROSITE" id="PS00010">
    <property type="entry name" value="ASX_HYDROXYL"/>
    <property type="match status" value="17"/>
</dbReference>
<feature type="domain" description="EGF-like" evidence="10">
    <location>
        <begin position="147"/>
        <end position="180"/>
    </location>
</feature>
<feature type="domain" description="ZP" evidence="11">
    <location>
        <begin position="7368"/>
        <end position="7608"/>
    </location>
</feature>
<dbReference type="Pfam" id="PF07645">
    <property type="entry name" value="EGF_CA"/>
    <property type="match status" value="13"/>
</dbReference>
<dbReference type="FunFam" id="2.10.25.10:FF:000014">
    <property type="entry name" value="Latent-transforming growth factor beta-binding protein 3"/>
    <property type="match status" value="1"/>
</dbReference>
<feature type="domain" description="EGF-like" evidence="10">
    <location>
        <begin position="4477"/>
        <end position="4517"/>
    </location>
</feature>
<feature type="domain" description="EGF-like" evidence="10">
    <location>
        <begin position="4685"/>
        <end position="4723"/>
    </location>
</feature>
<evidence type="ECO:0008006" key="14">
    <source>
        <dbReference type="Google" id="ProtNLM"/>
    </source>
</evidence>
<feature type="domain" description="EGF-like" evidence="10">
    <location>
        <begin position="1161"/>
        <end position="1200"/>
    </location>
</feature>
<feature type="domain" description="EGF-like" evidence="10">
    <location>
        <begin position="6441"/>
        <end position="6480"/>
    </location>
</feature>
<dbReference type="Proteomes" id="UP001487740">
    <property type="component" value="Unassembled WGS sequence"/>
</dbReference>
<dbReference type="InterPro" id="IPR048407">
    <property type="entry name" value="Dumpy_DPY"/>
</dbReference>
<feature type="domain" description="EGF-like" evidence="10">
    <location>
        <begin position="1927"/>
        <end position="1968"/>
    </location>
</feature>
<dbReference type="InterPro" id="IPR000742">
    <property type="entry name" value="EGF"/>
</dbReference>
<keyword evidence="3 8" id="KW-0245">EGF-like domain</keyword>
<dbReference type="Pfam" id="PF12947">
    <property type="entry name" value="EGF_3"/>
    <property type="match status" value="1"/>
</dbReference>
<feature type="domain" description="EGF-like" evidence="10">
    <location>
        <begin position="557"/>
        <end position="597"/>
    </location>
</feature>
<feature type="domain" description="EGF-like" evidence="10">
    <location>
        <begin position="7157"/>
        <end position="7199"/>
    </location>
</feature>
<feature type="region of interest" description="Disordered" evidence="9">
    <location>
        <begin position="4822"/>
        <end position="4844"/>
    </location>
</feature>
<feature type="domain" description="EGF-like" evidence="10">
    <location>
        <begin position="3742"/>
        <end position="3780"/>
    </location>
</feature>
<evidence type="ECO:0000256" key="8">
    <source>
        <dbReference type="PROSITE-ProRule" id="PRU00076"/>
    </source>
</evidence>
<dbReference type="FunFam" id="2.10.25.10:FF:000038">
    <property type="entry name" value="Fibrillin 2"/>
    <property type="match status" value="11"/>
</dbReference>
<reference evidence="12 13" key="1">
    <citation type="submission" date="2023-03" db="EMBL/GenBank/DDBJ databases">
        <title>High-quality genome of Scylla paramamosain provides insights in environmental adaptation.</title>
        <authorList>
            <person name="Zhang L."/>
        </authorList>
    </citation>
    <scope>NUCLEOTIDE SEQUENCE [LARGE SCALE GENOMIC DNA]</scope>
    <source>
        <strain evidence="12">LZ_2023a</strain>
        <tissue evidence="12">Muscle</tissue>
    </source>
</reference>
<dbReference type="PANTHER" id="PTHR22963">
    <property type="entry name" value="ENDOGLIN-RELATED"/>
    <property type="match status" value="1"/>
</dbReference>
<dbReference type="SMART" id="SM00181">
    <property type="entry name" value="EGF"/>
    <property type="match status" value="117"/>
</dbReference>
<dbReference type="PROSITE" id="PS50026">
    <property type="entry name" value="EGF_3"/>
    <property type="match status" value="46"/>
</dbReference>
<dbReference type="PROSITE" id="PS01186">
    <property type="entry name" value="EGF_2"/>
    <property type="match status" value="38"/>
</dbReference>
<feature type="domain" description="EGF-like" evidence="10">
    <location>
        <begin position="2099"/>
        <end position="2139"/>
    </location>
</feature>
<evidence type="ECO:0000313" key="12">
    <source>
        <dbReference type="EMBL" id="KAK8391603.1"/>
    </source>
</evidence>
<evidence type="ECO:0000256" key="2">
    <source>
        <dbReference type="ARBA" id="ARBA00022525"/>
    </source>
</evidence>
<protein>
    <recommendedName>
        <fullName evidence="14">Dumpy</fullName>
    </recommendedName>
</protein>
<evidence type="ECO:0000313" key="13">
    <source>
        <dbReference type="Proteomes" id="UP001487740"/>
    </source>
</evidence>
<dbReference type="SMART" id="SM00289">
    <property type="entry name" value="WR1"/>
    <property type="match status" value="12"/>
</dbReference>
<dbReference type="InterPro" id="IPR049883">
    <property type="entry name" value="NOTCH1_EGF-like"/>
</dbReference>
<dbReference type="InterPro" id="IPR009030">
    <property type="entry name" value="Growth_fac_rcpt_cys_sf"/>
</dbReference>
<dbReference type="Gene3D" id="2.10.25.10">
    <property type="entry name" value="Laminin"/>
    <property type="match status" value="24"/>
</dbReference>
<feature type="domain" description="EGF-like" evidence="10">
    <location>
        <begin position="2459"/>
        <end position="2499"/>
    </location>
</feature>
<evidence type="ECO:0000256" key="6">
    <source>
        <dbReference type="ARBA" id="ARBA00023157"/>
    </source>
</evidence>
<dbReference type="SUPFAM" id="SSF90148">
    <property type="entry name" value="DPY module"/>
    <property type="match status" value="5"/>
</dbReference>
<feature type="domain" description="EGF-like" evidence="10">
    <location>
        <begin position="600"/>
        <end position="643"/>
    </location>
</feature>
<feature type="compositionally biased region" description="Pro residues" evidence="9">
    <location>
        <begin position="4831"/>
        <end position="4844"/>
    </location>
</feature>
<feature type="domain" description="EGF-like" evidence="10">
    <location>
        <begin position="1121"/>
        <end position="1160"/>
    </location>
</feature>
<dbReference type="PROSITE" id="PS00022">
    <property type="entry name" value="EGF_1"/>
    <property type="match status" value="1"/>
</dbReference>
<feature type="domain" description="EGF-like" evidence="10">
    <location>
        <begin position="190"/>
        <end position="229"/>
    </location>
</feature>
<feature type="domain" description="EGF-like" evidence="10">
    <location>
        <begin position="5353"/>
        <end position="5390"/>
    </location>
</feature>
<dbReference type="SMART" id="SM00179">
    <property type="entry name" value="EGF_CA"/>
    <property type="match status" value="27"/>
</dbReference>
<feature type="domain" description="EGF-like" evidence="10">
    <location>
        <begin position="748"/>
        <end position="790"/>
    </location>
</feature>
<gene>
    <name evidence="12" type="ORF">O3P69_017261</name>
</gene>
<evidence type="ECO:0000259" key="10">
    <source>
        <dbReference type="PROSITE" id="PS50026"/>
    </source>
</evidence>
<feature type="region of interest" description="Disordered" evidence="9">
    <location>
        <begin position="7650"/>
        <end position="7672"/>
    </location>
</feature>
<feature type="disulfide bond" evidence="8">
    <location>
        <begin position="4316"/>
        <end position="4326"/>
    </location>
</feature>
<feature type="domain" description="EGF-like" evidence="10">
    <location>
        <begin position="5065"/>
        <end position="5103"/>
    </location>
</feature>
<feature type="domain" description="EGF-like" evidence="10">
    <location>
        <begin position="63"/>
        <end position="103"/>
    </location>
</feature>
<dbReference type="InterPro" id="IPR001881">
    <property type="entry name" value="EGF-like_Ca-bd_dom"/>
</dbReference>
<dbReference type="InterPro" id="IPR001507">
    <property type="entry name" value="ZP_dom"/>
</dbReference>
<dbReference type="GO" id="GO:0005509">
    <property type="term" value="F:calcium ion binding"/>
    <property type="evidence" value="ECO:0007669"/>
    <property type="project" value="InterPro"/>
</dbReference>
<feature type="domain" description="EGF-like" evidence="10">
    <location>
        <begin position="6253"/>
        <end position="6291"/>
    </location>
</feature>
<keyword evidence="13" id="KW-1185">Reference proteome</keyword>
<dbReference type="FunFam" id="2.10.25.10:FF:000526">
    <property type="entry name" value="Dumpy, isoform J"/>
    <property type="match status" value="1"/>
</dbReference>
<feature type="domain" description="EGF-like" evidence="10">
    <location>
        <begin position="4538"/>
        <end position="4573"/>
    </location>
</feature>
<dbReference type="Pfam" id="PF00008">
    <property type="entry name" value="EGF"/>
    <property type="match status" value="2"/>
</dbReference>
<dbReference type="InterPro" id="IPR024731">
    <property type="entry name" value="NELL2-like_EGF"/>
</dbReference>
<keyword evidence="7" id="KW-0325">Glycoprotein</keyword>
<sequence>MPKRASLVHQPDLGPAAGHIDECLDPVLAGKCVENAECCNLPAHYTCECKEGFLGDGYTQCVDIDECQKPGACGSNALCTNLVGNYTCTCPEGYFGNPYNGCADMDECERVDSCGPFAKCINREGGHDCECPTGYQGDPYSRSGCQDINECEKSPCATNALCVDSISNYTCACPPGFVGDPYDMYGACKDVDECLTNPCGANAVCLDSVGSYSCQCQPDYTGDPYSGCVDIDECAAYDRPCGINAVCQNTQPGYTCVCPQGFIPKPSPQVACEQANVSIPCLSNFDCVNNAECLERQCYCRDGFKAVGAVCHDEDECQSSPCGPNAQCQNIPGNFQCTCNAGFLGNPPESACKAPCEGIQCGPNAYCKPDGVEAMCMCKSGWTYDPVDISAGCVDVDECSAGNRPSGQCGDNALCTNTPGSFSCQCPPGFTGNPNVKCLDVDECRRPGTCGLGAVCTNTPGSYTCVCPPHTVADPDPFTQCLEIMKCEEDDDCPGNALCLVKQCMCPDPNIGDDCRHPCEDVRCGPNADCKLINGQPKCICSQGYNGNPISVFGCTDVDECANNPCGPGAVCRNEPGTFTCECPSGFEGNPTREGCVAVEPPGCGPTQPCPTGEQCVQDNSVDKNVCVCRRGYTRDQVTGRCQDINECVDNRHVCGLNAICKNLPGSYDCQCPPGFEGNPFSVCERCNTLECTCLPPYRIVEGNCVLANCSLGNKCPSGAECVTIQGGLSYCACPKGFTTLADGSCQDVDECAVRQPDGSPRCALNAECYNLVGGYDCRCPPGYSGSPFTSGCSISKIQCRRDDDCEENKRCVQPGKCICPPPYFVDSQDNAKCKSPCEAFSCGINSKCTPSDPPQCTCLPGFADKGPAGCVDINECQEIKCGQNAICINEIGSYKCECPPGTVGDPFHGTCTGTQIADCLRDTDCPGDLACTPTGNCVNPCDSLPCGKNAYCEAEEHAAWCRCHPGYAEGPSGDCVSMCEGFLCGPSSTCIVTSDGPTCKCEEGFNGNPFPGGSCVPSQCSPTSPCEEPQVCINGRCKERCEGVVCGIGAKCDKNTNKCVCLPFFLGEPDLLCVAPVTPPLCTPSCGGNAHCEYGEPNRCVCNAGYSGNPYKSCESEDSERADCSNTKCGSGAQCRQGVNRVDCVCPVGYQGNPYVECTDVDECIGNACGMNAICLNTPGSFDCRCQEGFSGNPFIMCMEIDIKDDPCLVDPTACAPPACLGVVCGPNAVCDQGSCSCRSGFQGDPNDKEEGCQSSGCHNDLECEDDEICFPSNRQRTCEEACNRVECGPNAICVAQDHRSSCLCKEGHRGNPNDPTSGCAPDDREDECDDDDSCDDGKVCQVDLQGMRACIDPCFSHTCGQNEECYVKDDRPLCRCDEGYLHNPVTNRCQKPAVPDCESNRECAIDAACQPDELGILKCIEVCHDFNCPLHSTCYANNHRGLCQCKAGYTGNPNDRTGCRPIPLDQCQNDAQCPQTHKCEAQGNVRKCVAVCDTTRCGPGAVCIANNHAAQCQCPPGLFTGDPNDFEQGCSSVSCLINEDCPKDQACNRLDYTCFDVCFDACGENAICLAENHRYNCKCPPGFQPQPVPDIACGVVDLCNPNPCHSSATCSSSGGTHQCLCPPGMVGDPYTTGCHPIGMCPNGDVDCQLDSICLNGRCASPCDRACGPNALCNIVNRKPICTCPPRFQPNPTPENGCIRTTLSCTSDSQCQGGICLAGQCRPVCQDNEECAQGERCIRNKCMVPCVSSSQCPTGQACTVGVCLLGCRSNGDCPSEQGCVNNKCVDPCSKKNVCGPNAKCQVQNQRASCYCPVDFKAVPTPEQGCIRVPTSCVSNNDCGPSMVCEVGKCYPVCQQDAQCAQGEHCGGICKRVCFGDSNCLQGEVCIEGSCIPGCRSNADCRVHEVCISKKCMCDKGFLPGQNGCVDIDECQENPCHSTASCINLLGSYKCTCPAFTVGDPYTAPGCIKPNTCVDDSSCQGDQACEETENGILECIDPCASAVCGNNARCKVVDRKPLCECIPGHYGDPNDLTVGCVKGECIENKDCSRNKLCDTLNYKCINPCDNTNCGFGRCQTVDHAAICYCERGFERDTAGACVDMDECHDAPCHRSALCHNSLGSYSCVCPEGQIGDPVVSGCRTPGECTDDSYCPETAACVDNNCFDPCRKPGVCGKGAVCHVEKHTATCSCPPRTTGNPLTECVRLDCLGHGDCAADKSCIGNKCVNPCSIPGVCGKNAGCTPRAHLHQCYCEAGFTGDPSLGCTTITYCAKETDCPAGEQCNGGICVPSCTSNRGCLSGQVCIDGSCVPTCRNNRDCPSLQVCQNSLCVVEVKCRQNSECEESQQCRTNAVGQAECKAVCDGLILCGRNAECVAIKHQPVCQCPQGYFGDPQDERVGCLKIECETDEACSQTDRCDNYMCKRACSVNNQCGENALCVSEAHKAVCFCREGFQGDPLKGCQPIDFCDEEPCGSGARCYNFRGSYKCLCPPGTVGDAYTEGCKPPVDCLVDEDCPPSAYCGEEDNVPKCRDVCEKSQCGLNAECRAANHLAVCTCVDGYEGDATDRVTGCRPKKVPCQGNSDCPPNTICDGRLCRPPCQSDSECGLTEACVRGQCTNLCDKDQPCGLNAICNMVNHKKECSCPPEFTGKAEMECYRVPSACQRNSDCPSGFLCKNGVCYLGCRTDSNCAQNEKCMSGTCMLTCRVDNDCFLGHICLNNICMIGCRANEDCTTDQACVNNRCSNPCGSPSVCGPNAHCSVSTHRAQCTCPDGFIPNPTPNVACSRKPTSCNINSDCAPGFMCSLGTCMAICSSSSNCLDTEQCDGSVCRPTCRRDDNCRSGEICNQLMCTVGCRSDVECPSSQACVNNKCTDPCTSPTACGGNAICRAENHNAKCFCPDNLVGDPYVNCRLPPTSCTDDPDCPEGMTCFYGTCRPLCSHDQGCFNNERCVGGVCKEICNSDSQCSEGNICQGRLCILGCRSDSSCPTQLSCMNRQCRDPCQGDVACGKCAKCEVVDHQPQCSCASNTVGNPLIACTTPMRRCSSITDCGFRGSCQSGLCVKACTSNAECNCGEVCSNNYCRAQCSKHSDCSEGFLCHEDLCVAGCRANGDCPPTKGCYNNKCEDPCDVDPCGANTRCRVSNHRPLCFCKDGYHGDPKVSCEEYECRTDQECDRDQKCVNQECKHLCSDDTCGINARCTVLNQEAKCSCPPGFFGNPVIECKKEINECLNNPCGLNAQCVNTVGSYMCTCNTGCEGEPYHQEGCRCMQDHVDPCQRISCGINAKCRTISRTEGECQCPDHLPIGDPLIKCSADCRQKGCGLAARCVRERDGSYGCRCNNSTWTGDPYVECYPAVGCQNNSECPASQACINEKCKNPCMVRNPCSAKQDCKVENQRATCITVGCRINTDCPSDYACYNKECLSPCKVRNPCKPSERCEMRDHIPFCISACVCSDSDDCPSGLVCDGCTCKPLSTEGITCSPPCRKGELCDPELLVCRPVNIVGVCQYNQDCATNLACDRLSRTCMDPCSRDECAPTAICRTIAHKPTCECPAGYSGNPNIECVIPVGCQDNSACPPTQACINNKCQDPCQCGHNAICEVSNHRAVCRCPPGYMGHPMSGCLVPSNPCDNDPCGEGALCELDNGNPICVCPRGMTGNPFQKCIPEGEECQLNECGPNSGCRLVNDKTMCFCLPEFVGNPPTVPCSPPFNPCEPSPCGANTQCNVVNGFYRCTCLPGYVGQPNTIRGCTPVVNPCVPSPCGEGALCDDSRSPYCYCRPGLVGDPYTGCKEPPPVCRAGVCGQNAECFVRGTSLECRCRQGYKGNPNEICVIEPGNPCEPSPCGPNTQCTISNLKTAVCTCLPHFSGDANSADGCTPECTTHDDCNSDKACINSFCINPCPGACGIDSLCKVVAHRPVCACPKGYAGNPYTRCDQPLEPIIPGKVPPDVLGNPCVPTPCGVNTECKVEGSKPVCFCIPGYVGNPVTSCRPECVTNIDCNHDEACIDQKCRDPCVGICGTNALCEVVNHNPICFCPKDLTGDPFRLCLAISIPPPTSPCQPSPCGPYSECRRGSDDRAICSCLPGYFGNPCRPECIINSDCPLNKACVNNECVDPCEGSCGTNAICTVVSHKASCTCPDNLSGNPYSRCSERVVPQEPPPPLICVPSCGANAECKVVGNKGICTCLSGFYGRPELGCTPECLTNLDCDFNRACIDQRCIDPCVSSCGLGAQCNVFNHNPICSCPDNMVGDPFRICIPAPTPPISKSPCQPNPCGSNARCTPSGDSYVCICLQGYEGDPYTQCRPECLVSSDCPLTLACISQRCRDPCPGSCGTNAICTVISHRPRCLCPRGYFGDAYTYCQLRPLPPPVTPEAVVKPCDRNPCGANTICRNEGQIAVCECHPETFGDPNNPTGCVPQCITNSDCDMKEACISRRCKDPCIGACGLQALCDVINHNPICRCPTGFIGDPASRCIPKLLPVDPVAEVPDRVEPCAASPCGPFGQCSPLEDGRETCACPVGYVGNPFVECRPECTINSDCTLNLACINQHCVDPCPGSCGINAECHVLSHQPNCVCPPGYSGNPYSSCYLYPEIEEVPKPCQPNPCGPNTECRVEGSRPVCSCLPSYLGEPPRCHPECLLNNNCPTNKACIRNKCVDPCLDVCGQDALCEVINHSPICYCPKHLTGDPFSHCVKSPEPPQRTCEGNPCGPNAICQEVGGSRRCSCLSGFIGNPPFCRPECVVPSECPPLLACFKYRCVDPCRGSCGVQAQCQVVNHNPICSCLPDFTGDPFIRCTPTPVMITPKPPIVPPPETPPTATPQPLPPIAETAPPIRDPTIAPQTAKPFTPPKPVTELPQPPAPPHDPCIPNPCGANTVCHQQGYQHVCECLPGYFKNPIFGCGPECLLNSDCKRGFSCVGQKCVDPCPRACAPNAQCRVINHNVRCFCPEGYTGNPREKCALIPIAKYPPSSTVSPIPAQPCDPNPCGINAECTAVGHQAACTCLPDYYGNPYDRCSPECTYDSDCSYHQACSKLKCINPCPGSCGVKASCKVVNHAAICSCDTGYTGDPYQECRIIRTQQVVPPCNPSPCGPNSNCRVVEKHPVCECLPGYYDRPPNCRPQCIINSDCSELLACIQQKCSDPCVDACGIDALCEVDNHNPVCYCPKHLTGDPFSRCIPFPIVPAEPSKPSRDNPCYEGFCGVNAECHAEGTRGICTCIEGYFECPQYLACIKQKCVDPCPGTCGVNAYCEVHNHNPKCSCPHTMTGDPFDLCEPIIEPVNPCNPTPCGAYTNCRVVANRALVTVSQKYHLILVIPSLVVSMQIVEPSTIEQNAHVLQVTLAVHMWNAKPECIINTDCPRYLACVHQKCVDICPDSCGVNATCRIIQHKAKCTCSPGYTGNPQVECRLVEITTPKPDCLVDDECSDKLACIQQQCQDPCALYDNCAPNAECHVTQHRAVCSCPDGYVGNPNIQCLVAGCRANSDCHVLQACINRECEDPCDYEICGTNAECRVVNQRAQCFCPEFFLGDPHIQCEQPDCIKDSDCPSWLACIRQECQDPCNCGPHAECRVINHRPMCTCPPGYEGDANIGCTTKPGREPPIGCRTDGECHSKLACFNGECDDPCKIIQPCGLNAKCRVIDTLPFRTMTCACLPDFIGNAYIECTPRPTELPGCTTDDECPPREVCRNRQCLEPCSVLNPCAPNAECQVIDRLVKCSCPPDHTGNPYVNCYQATEEPECRVDSDCPYSEACINEACANPCLVEEPCGKKALCRTQQHRSVCYCPEGWAGNPQIECFKPECVIDDDCPVDRTCIDQNCVNPCSYRGPACGTSAECRAILHRAQCYCPPGMQGNPSLACVTVGCTSNDDCADDKACDYQNNVCIPVCEATTCAPQAECRAANHAVMCVCPPSLRGNPYHQCYEVRDPPPEPDCRQDSDCPSAHTCINALCQNPCALDSPCLPSQECRVLDAVPLRTIVCQCPPDNILMADGSCKPGVEPHCDEDEDCATHESCKEGSCISVCRLDRCGLNAICMGVNHRSQCECTLGFTGDARVECQRQPPVTEVYPQCLSNNDCDDTLACINDRCISPCISDRPCGLGAFCHVHNHQAICRCPIGFTGDPEVQCLPVIEEPPVECSDDSQCPELLACLEGHCLDPCACGENAVCQIVNHRAVCSCASDYSGDPYTSCYPLIVCEHSEDCPSSLTCINEQCKDPCLATNPCDSSALCFTDKHKAECRCLPEMEGDPYIGCEIRKCDRDIDCPQDHTCLENKCVDPCAQTKCAPGALCISKGHQGMCQCPAGYGGDPAIKCEQTQEPACTSDQECMVGLVCSSHQCQDPCISHVCGNNTYCQVVESVPFKTMVCKCSPGFQGDPLIQCRQIPVEAFCVRDADCALDLACMGGKCQDPCRCGENAFCNVVEHRPICTCQLGYEGDPEIACTPIGCTSDSQCSDDRLCYESNCINPCLLDNPCAPQAECHAAAHKAVCLCRSGYDGDPLKECKIVGCTTNSDCPPDRMCLNGRCLDQCIYNNKCASEAQCRSINHQTECRCPAGLSGDPTIACFETQQPVCLSDYDCDVDFACMDGLCQQPCKVLNPCQKPTVCQLVTTRPLKTMTCTCPTHMVTSRQGQCVDLETPISVGCRANSECPRDTACLNTRCIKPCDCGEHTECYVIDHRPICACLPGYQGNPNLGCHKVGCTQDEECPHDKMCHSGVCVNPCSVNDPCAISAECYPEEHRAKCRCPLGLEDSLPVRTMICTCIEGFVRTDEGICKEVEIPISPGCQADSECPEEEACINRLCRTPCDCGPNSECEDANKIQTVKTIKPVMMVCVLTLVWSMIHVPPMLSVMQRNIEPSVAVLLDYRVMVMLNASLLGAELTQNVLVIELALIHSVLILAYLIMPCAPNAECINKDHQALCRCPPGTFGDPSQQCLSAPQPDCVSDADCPSQHACIYEKCVNPCKVLEPCHKNTECRVVDTLPVRTMICICPDGMVTETGGECKHVPVITPICEVNSECPSDKACFTNFCKDPCQCGANANCEIVEHHPLCTCKRGYEGDPKIGCYEIGCYGTDDCPTTHVCRNGQCAPVCGPNNEPCGRDAICQGVEHEAVCYCPPGSQGNPRTQCLAIGCVSDDACPDDRSCINQRWFNRTLDNGCEMIIVGCRTDGDCPSQTACINEKCIDPCTLDPCTENTECRMIDTVPVRTIACECLPGYQGDALDKCIPTPVCPFEKGFVLTEDDRCVCPEERGFYVDENGNCQRCPVEVGFVLTKDGRCICDPEKGYVLTHDGTCDCPVTHVKSDDGTCVIHTEPPIISGCTSDDDCPTDKACDRGNCVPPCGFDPCAKAAKCDNVNHRANCTCIAGYSGNPYKEDGCKELTFWRTDFPRPEMLVNCLADGIQVDINIDPAFNGVMYVKGYSKNEECLRVMRPEVDTETIDFKVKFNTCGLVHENGLARFILVLQKHPKLVTYKAQAYHVKCTYNTGEKTITIGFNVSMLTTAGTIANTGPPPTCLMKITNPDGDSINKAEIGDLLTLRIQVEPSNIYGGYARNCIALTANTDGTDNEHLVTDEHGCATDPSIFGEWELHKDGKTLVAIFSAFKFPASNSIRFQCNVRVCFGRCHPVNCNGYDAFGKRRRRDVDNDAEVLYQPEAVYDGQLREIEVQSQSIFTVETRTERFTAPTRGPCPRGEPSPDYLS</sequence>
<dbReference type="PANTHER" id="PTHR22963:SF39">
    <property type="entry name" value="DUMPY"/>
    <property type="match status" value="1"/>
</dbReference>
<feature type="domain" description="EGF-like" evidence="10">
    <location>
        <begin position="3218"/>
        <end position="3249"/>
    </location>
</feature>
<evidence type="ECO:0000256" key="9">
    <source>
        <dbReference type="SAM" id="MobiDB-lite"/>
    </source>
</evidence>
<feature type="domain" description="EGF-like" evidence="10">
    <location>
        <begin position="3824"/>
        <end position="3861"/>
    </location>
</feature>
<comment type="caution">
    <text evidence="12">The sequence shown here is derived from an EMBL/GenBank/DDBJ whole genome shotgun (WGS) entry which is preliminary data.</text>
</comment>
<feature type="domain" description="EGF-like" evidence="10">
    <location>
        <begin position="3940"/>
        <end position="3979"/>
    </location>
</feature>
<dbReference type="SUPFAM" id="SSF57196">
    <property type="entry name" value="EGF/Laminin"/>
    <property type="match status" value="10"/>
</dbReference>
<feature type="disulfide bond" evidence="8">
    <location>
        <begin position="4071"/>
        <end position="4080"/>
    </location>
</feature>
<feature type="domain" description="EGF-like" evidence="10">
    <location>
        <begin position="4847"/>
        <end position="4886"/>
    </location>
</feature>
<feature type="domain" description="EGF-like" evidence="10">
    <location>
        <begin position="395"/>
        <end position="439"/>
    </location>
</feature>
<feature type="domain" description="EGF-like" evidence="10">
    <location>
        <begin position="5674"/>
        <end position="5713"/>
    </location>
</feature>
<dbReference type="SMART" id="SM00241">
    <property type="entry name" value="ZP"/>
    <property type="match status" value="1"/>
</dbReference>
<feature type="domain" description="EGF-like" evidence="10">
    <location>
        <begin position="4907"/>
        <end position="4944"/>
    </location>
</feature>
<evidence type="ECO:0000256" key="5">
    <source>
        <dbReference type="ARBA" id="ARBA00022737"/>
    </source>
</evidence>
<dbReference type="SUPFAM" id="SSF57184">
    <property type="entry name" value="Growth factor receptor domain"/>
    <property type="match status" value="5"/>
</dbReference>
<feature type="domain" description="EGF-like" evidence="10">
    <location>
        <begin position="5419"/>
        <end position="5458"/>
    </location>
</feature>
<feature type="domain" description="EGF-like" evidence="10">
    <location>
        <begin position="104"/>
        <end position="146"/>
    </location>
</feature>
<feature type="domain" description="EGF-like" evidence="10">
    <location>
        <begin position="440"/>
        <end position="482"/>
    </location>
</feature>
<dbReference type="CDD" id="cd00054">
    <property type="entry name" value="EGF_CA"/>
    <property type="match status" value="13"/>
</dbReference>
<feature type="domain" description="EGF-like" evidence="10">
    <location>
        <begin position="3118"/>
        <end position="3156"/>
    </location>
</feature>
<feature type="domain" description="EGF-like" evidence="10">
    <location>
        <begin position="4583"/>
        <end position="4621"/>
    </location>
</feature>
<dbReference type="InterPro" id="IPR000152">
    <property type="entry name" value="EGF-type_Asp/Asn_hydroxyl_site"/>
</dbReference>
<feature type="disulfide bond" evidence="8">
    <location>
        <begin position="4910"/>
        <end position="4920"/>
    </location>
</feature>
<name>A0AAW0TUY6_SCYPA</name>
<evidence type="ECO:0000256" key="7">
    <source>
        <dbReference type="ARBA" id="ARBA00023180"/>
    </source>
</evidence>
<dbReference type="InterPro" id="IPR006150">
    <property type="entry name" value="Cys_repeat_1"/>
</dbReference>
<feature type="domain" description="EGF-like" evidence="10">
    <location>
        <begin position="3782"/>
        <end position="3821"/>
    </location>
</feature>
<feature type="domain" description="EGF-like" evidence="10">
    <location>
        <begin position="644"/>
        <end position="685"/>
    </location>
</feature>
<feature type="disulfide bond" evidence="8">
    <location>
        <begin position="1083"/>
        <end position="1093"/>
    </location>
</feature>
<dbReference type="Pfam" id="PF21164">
    <property type="entry name" value="Dumpy_DPY"/>
    <property type="match status" value="11"/>
</dbReference>
<feature type="domain" description="EGF-like" evidence="10">
    <location>
        <begin position="3518"/>
        <end position="3556"/>
    </location>
</feature>
<dbReference type="InterPro" id="IPR018097">
    <property type="entry name" value="EGF_Ca-bd_CS"/>
</dbReference>